<evidence type="ECO:0008006" key="4">
    <source>
        <dbReference type="Google" id="ProtNLM"/>
    </source>
</evidence>
<dbReference type="Proteomes" id="UP000016933">
    <property type="component" value="Unassembled WGS sequence"/>
</dbReference>
<dbReference type="OMA" id="RRVQWQW"/>
<organism evidence="2 3">
    <name type="scientific">Dothistroma septosporum (strain NZE10 / CBS 128990)</name>
    <name type="common">Red band needle blight fungus</name>
    <name type="synonym">Mycosphaerella pini</name>
    <dbReference type="NCBI Taxonomy" id="675120"/>
    <lineage>
        <taxon>Eukaryota</taxon>
        <taxon>Fungi</taxon>
        <taxon>Dikarya</taxon>
        <taxon>Ascomycota</taxon>
        <taxon>Pezizomycotina</taxon>
        <taxon>Dothideomycetes</taxon>
        <taxon>Dothideomycetidae</taxon>
        <taxon>Mycosphaerellales</taxon>
        <taxon>Mycosphaerellaceae</taxon>
        <taxon>Dothistroma</taxon>
    </lineage>
</organism>
<evidence type="ECO:0000313" key="2">
    <source>
        <dbReference type="EMBL" id="EME49530.1"/>
    </source>
</evidence>
<dbReference type="EMBL" id="KB446535">
    <property type="protein sequence ID" value="EME49530.1"/>
    <property type="molecule type" value="Genomic_DNA"/>
</dbReference>
<dbReference type="OrthoDB" id="4676at2759"/>
<dbReference type="HOGENOM" id="CLU_054585_0_0_1"/>
<feature type="compositionally biased region" description="Basic and acidic residues" evidence="1">
    <location>
        <begin position="38"/>
        <end position="59"/>
    </location>
</feature>
<feature type="compositionally biased region" description="Low complexity" evidence="1">
    <location>
        <begin position="117"/>
        <end position="131"/>
    </location>
</feature>
<feature type="compositionally biased region" description="Basic and acidic residues" evidence="1">
    <location>
        <begin position="78"/>
        <end position="92"/>
    </location>
</feature>
<sequence length="386" mass="42382">MPPKKKKTAAKGKASAQPGPGADSVMTDAPVTETAGPPKDDAQPAEEDLKADAADREEAGATIEDAQPASDGVPDSKTGPKDPVSEKVEKNSSKPTKKRKNAAEPKKPAKVPREGSRSSARGRASNSGPSRQQLLSYLLSADAEELVRPPEEKQYIKDHPDNHTYPSTELNPFQELMCAMILSRPISHMLGYRAIRTILNDPYNFTTPTHVRDAGDEKRLQAFYDAKTQHKDKTAGQIGQLAETVLTKYTSSDDKDGTQLKKVLNDNEDVSLALRALKDEIKGFGTTGMDIFLRRVQWQDTWKGAYPFVDGTSQDALRELGLPQHHDELVKLLNEHWSKFDTKNLAGKDEAQKKRRAFVLLLSRATSAKLENKQGDVQEAAAKSSS</sequence>
<dbReference type="eggNOG" id="ENOG502S5UV">
    <property type="taxonomic scope" value="Eukaryota"/>
</dbReference>
<reference evidence="2 3" key="2">
    <citation type="journal article" date="2012" name="PLoS Pathog.">
        <title>Diverse lifestyles and strategies of plant pathogenesis encoded in the genomes of eighteen Dothideomycetes fungi.</title>
        <authorList>
            <person name="Ohm R.A."/>
            <person name="Feau N."/>
            <person name="Henrissat B."/>
            <person name="Schoch C.L."/>
            <person name="Horwitz B.A."/>
            <person name="Barry K.W."/>
            <person name="Condon B.J."/>
            <person name="Copeland A.C."/>
            <person name="Dhillon B."/>
            <person name="Glaser F."/>
            <person name="Hesse C.N."/>
            <person name="Kosti I."/>
            <person name="LaButti K."/>
            <person name="Lindquist E.A."/>
            <person name="Lucas S."/>
            <person name="Salamov A.A."/>
            <person name="Bradshaw R.E."/>
            <person name="Ciuffetti L."/>
            <person name="Hamelin R.C."/>
            <person name="Kema G.H.J."/>
            <person name="Lawrence C."/>
            <person name="Scott J.A."/>
            <person name="Spatafora J.W."/>
            <person name="Turgeon B.G."/>
            <person name="de Wit P.J.G.M."/>
            <person name="Zhong S."/>
            <person name="Goodwin S.B."/>
            <person name="Grigoriev I.V."/>
        </authorList>
    </citation>
    <scope>NUCLEOTIDE SEQUENCE [LARGE SCALE GENOMIC DNA]</scope>
    <source>
        <strain evidence="3">NZE10 / CBS 128990</strain>
    </source>
</reference>
<reference evidence="3" key="1">
    <citation type="journal article" date="2012" name="PLoS Genet.">
        <title>The genomes of the fungal plant pathogens Cladosporium fulvum and Dothistroma septosporum reveal adaptation to different hosts and lifestyles but also signatures of common ancestry.</title>
        <authorList>
            <person name="de Wit P.J.G.M."/>
            <person name="van der Burgt A."/>
            <person name="Oekmen B."/>
            <person name="Stergiopoulos I."/>
            <person name="Abd-Elsalam K.A."/>
            <person name="Aerts A.L."/>
            <person name="Bahkali A.H."/>
            <person name="Beenen H.G."/>
            <person name="Chettri P."/>
            <person name="Cox M.P."/>
            <person name="Datema E."/>
            <person name="de Vries R.P."/>
            <person name="Dhillon B."/>
            <person name="Ganley A.R."/>
            <person name="Griffiths S.A."/>
            <person name="Guo Y."/>
            <person name="Hamelin R.C."/>
            <person name="Henrissat B."/>
            <person name="Kabir M.S."/>
            <person name="Jashni M.K."/>
            <person name="Kema G."/>
            <person name="Klaubauf S."/>
            <person name="Lapidus A."/>
            <person name="Levasseur A."/>
            <person name="Lindquist E."/>
            <person name="Mehrabi R."/>
            <person name="Ohm R.A."/>
            <person name="Owen T.J."/>
            <person name="Salamov A."/>
            <person name="Schwelm A."/>
            <person name="Schijlen E."/>
            <person name="Sun H."/>
            <person name="van den Burg H.A."/>
            <person name="van Ham R.C.H.J."/>
            <person name="Zhang S."/>
            <person name="Goodwin S.B."/>
            <person name="Grigoriev I.V."/>
            <person name="Collemare J."/>
            <person name="Bradshaw R.E."/>
        </authorList>
    </citation>
    <scope>NUCLEOTIDE SEQUENCE [LARGE SCALE GENOMIC DNA]</scope>
    <source>
        <strain evidence="3">NZE10 / CBS 128990</strain>
    </source>
</reference>
<dbReference type="AlphaFoldDB" id="N1Q469"/>
<gene>
    <name evidence="2" type="ORF">DOTSEDRAFT_68338</name>
</gene>
<name>N1Q469_DOTSN</name>
<proteinExistence type="predicted"/>
<evidence type="ECO:0000313" key="3">
    <source>
        <dbReference type="Proteomes" id="UP000016933"/>
    </source>
</evidence>
<keyword evidence="3" id="KW-1185">Reference proteome</keyword>
<feature type="compositionally biased region" description="Basic residues" evidence="1">
    <location>
        <begin position="1"/>
        <end position="10"/>
    </location>
</feature>
<protein>
    <recommendedName>
        <fullName evidence="4">HhH-GPD domain-containing protein</fullName>
    </recommendedName>
</protein>
<feature type="compositionally biased region" description="Basic and acidic residues" evidence="1">
    <location>
        <begin position="101"/>
        <end position="116"/>
    </location>
</feature>
<accession>N1Q469</accession>
<evidence type="ECO:0000256" key="1">
    <source>
        <dbReference type="SAM" id="MobiDB-lite"/>
    </source>
</evidence>
<feature type="region of interest" description="Disordered" evidence="1">
    <location>
        <begin position="1"/>
        <end position="131"/>
    </location>
</feature>